<protein>
    <submittedName>
        <fullName evidence="1">Uncharacterized protein</fullName>
    </submittedName>
</protein>
<gene>
    <name evidence="1" type="ORF">QE152_g3644</name>
</gene>
<name>A0AAW1MZL6_POPJA</name>
<comment type="caution">
    <text evidence="1">The sequence shown here is derived from an EMBL/GenBank/DDBJ whole genome shotgun (WGS) entry which is preliminary data.</text>
</comment>
<accession>A0AAW1MZL6</accession>
<evidence type="ECO:0000313" key="1">
    <source>
        <dbReference type="EMBL" id="KAK9753070.1"/>
    </source>
</evidence>
<organism evidence="1 2">
    <name type="scientific">Popillia japonica</name>
    <name type="common">Japanese beetle</name>
    <dbReference type="NCBI Taxonomy" id="7064"/>
    <lineage>
        <taxon>Eukaryota</taxon>
        <taxon>Metazoa</taxon>
        <taxon>Ecdysozoa</taxon>
        <taxon>Arthropoda</taxon>
        <taxon>Hexapoda</taxon>
        <taxon>Insecta</taxon>
        <taxon>Pterygota</taxon>
        <taxon>Neoptera</taxon>
        <taxon>Endopterygota</taxon>
        <taxon>Coleoptera</taxon>
        <taxon>Polyphaga</taxon>
        <taxon>Scarabaeiformia</taxon>
        <taxon>Scarabaeidae</taxon>
        <taxon>Rutelinae</taxon>
        <taxon>Popillia</taxon>
    </lineage>
</organism>
<reference evidence="1 2" key="1">
    <citation type="journal article" date="2024" name="BMC Genomics">
        <title>De novo assembly and annotation of Popillia japonica's genome with initial clues to its potential as an invasive pest.</title>
        <authorList>
            <person name="Cucini C."/>
            <person name="Boschi S."/>
            <person name="Funari R."/>
            <person name="Cardaioli E."/>
            <person name="Iannotti N."/>
            <person name="Marturano G."/>
            <person name="Paoli F."/>
            <person name="Bruttini M."/>
            <person name="Carapelli A."/>
            <person name="Frati F."/>
            <person name="Nardi F."/>
        </authorList>
    </citation>
    <scope>NUCLEOTIDE SEQUENCE [LARGE SCALE GENOMIC DNA]</scope>
    <source>
        <strain evidence="1">DMR45628</strain>
    </source>
</reference>
<dbReference type="AlphaFoldDB" id="A0AAW1MZL6"/>
<keyword evidence="2" id="KW-1185">Reference proteome</keyword>
<dbReference type="Proteomes" id="UP001458880">
    <property type="component" value="Unassembled WGS sequence"/>
</dbReference>
<dbReference type="EMBL" id="JASPKY010000015">
    <property type="protein sequence ID" value="KAK9753070.1"/>
    <property type="molecule type" value="Genomic_DNA"/>
</dbReference>
<sequence length="127" mass="14735">MAQDVHMAVVNIRWQSIYNEAERLSLQSTCVRPQEDSGHSLPTQLRVNVGLPSCDHEFNSTSTMFPIPDHIERMGEITIATVVLASREEEKEWERSQLQQWCWQAEKRRIPQRILKGKDHDIRPSGI</sequence>
<evidence type="ECO:0000313" key="2">
    <source>
        <dbReference type="Proteomes" id="UP001458880"/>
    </source>
</evidence>
<proteinExistence type="predicted"/>